<evidence type="ECO:0000313" key="2">
    <source>
        <dbReference type="EMBL" id="CAL2103903.1"/>
    </source>
</evidence>
<name>A0ABM9PE62_9FLAO</name>
<dbReference type="EMBL" id="CAXJIO010000014">
    <property type="protein sequence ID" value="CAL2103903.1"/>
    <property type="molecule type" value="Genomic_DNA"/>
</dbReference>
<keyword evidence="1" id="KW-0472">Membrane</keyword>
<gene>
    <name evidence="2" type="ORF">T190423A01A_50151</name>
</gene>
<keyword evidence="1" id="KW-1133">Transmembrane helix</keyword>
<evidence type="ECO:0000313" key="3">
    <source>
        <dbReference type="Proteomes" id="UP001497527"/>
    </source>
</evidence>
<dbReference type="Proteomes" id="UP001497527">
    <property type="component" value="Unassembled WGS sequence"/>
</dbReference>
<organism evidence="2 3">
    <name type="scientific">Tenacibaculum polynesiense</name>
    <dbReference type="NCBI Taxonomy" id="3137857"/>
    <lineage>
        <taxon>Bacteria</taxon>
        <taxon>Pseudomonadati</taxon>
        <taxon>Bacteroidota</taxon>
        <taxon>Flavobacteriia</taxon>
        <taxon>Flavobacteriales</taxon>
        <taxon>Flavobacteriaceae</taxon>
        <taxon>Tenacibaculum</taxon>
    </lineage>
</organism>
<feature type="transmembrane region" description="Helical" evidence="1">
    <location>
        <begin position="21"/>
        <end position="39"/>
    </location>
</feature>
<evidence type="ECO:0000256" key="1">
    <source>
        <dbReference type="SAM" id="Phobius"/>
    </source>
</evidence>
<accession>A0ABM9PE62</accession>
<protein>
    <submittedName>
        <fullName evidence="2">Uncharacterized protein</fullName>
    </submittedName>
</protein>
<sequence>MIGLNLLGNSYLGPSLSWSDLLAFTLLATILIMILSWCYSRIKIKNGTVEPVRYDIPIYQTRDILLQEKNLGLEVIPSKKATSIWVKAITFILIFLVAVTPLYQLLRGDYFL</sequence>
<keyword evidence="1" id="KW-0812">Transmembrane</keyword>
<dbReference type="RefSeq" id="WP_348718141.1">
    <property type="nucleotide sequence ID" value="NZ_CAXJIO010000014.1"/>
</dbReference>
<reference evidence="2 3" key="1">
    <citation type="submission" date="2024-05" db="EMBL/GenBank/DDBJ databases">
        <authorList>
            <person name="Duchaud E."/>
        </authorList>
    </citation>
    <scope>NUCLEOTIDE SEQUENCE [LARGE SCALE GENOMIC DNA]</scope>
    <source>
        <strain evidence="2">Ena-SAMPLE-TAB-13-05-2024-13:56:06:370-140308</strain>
    </source>
</reference>
<proteinExistence type="predicted"/>
<feature type="transmembrane region" description="Helical" evidence="1">
    <location>
        <begin position="84"/>
        <end position="106"/>
    </location>
</feature>
<keyword evidence="3" id="KW-1185">Reference proteome</keyword>
<comment type="caution">
    <text evidence="2">The sequence shown here is derived from an EMBL/GenBank/DDBJ whole genome shotgun (WGS) entry which is preliminary data.</text>
</comment>